<proteinExistence type="predicted"/>
<organism evidence="1">
    <name type="scientific">gut metagenome</name>
    <dbReference type="NCBI Taxonomy" id="749906"/>
    <lineage>
        <taxon>unclassified sequences</taxon>
        <taxon>metagenomes</taxon>
        <taxon>organismal metagenomes</taxon>
    </lineage>
</organism>
<evidence type="ECO:0000313" key="1">
    <source>
        <dbReference type="EMBL" id="EJX07822.1"/>
    </source>
</evidence>
<accession>J9GJF8</accession>
<gene>
    <name evidence="1" type="ORF">EVA_04066</name>
</gene>
<dbReference type="EMBL" id="AMCI01000780">
    <property type="protein sequence ID" value="EJX07822.1"/>
    <property type="molecule type" value="Genomic_DNA"/>
</dbReference>
<dbReference type="AlphaFoldDB" id="J9GJF8"/>
<comment type="caution">
    <text evidence="1">The sequence shown here is derived from an EMBL/GenBank/DDBJ whole genome shotgun (WGS) entry which is preliminary data.</text>
</comment>
<protein>
    <submittedName>
        <fullName evidence="1">Uncharacterized protein</fullName>
    </submittedName>
</protein>
<reference evidence="1" key="1">
    <citation type="journal article" date="2012" name="PLoS ONE">
        <title>Gene sets for utilization of primary and secondary nutrition supplies in the distal gut of endangered iberian lynx.</title>
        <authorList>
            <person name="Alcaide M."/>
            <person name="Messina E."/>
            <person name="Richter M."/>
            <person name="Bargiela R."/>
            <person name="Peplies J."/>
            <person name="Huws S.A."/>
            <person name="Newbold C.J."/>
            <person name="Golyshin P.N."/>
            <person name="Simon M.A."/>
            <person name="Lopez G."/>
            <person name="Yakimov M.M."/>
            <person name="Ferrer M."/>
        </authorList>
    </citation>
    <scope>NUCLEOTIDE SEQUENCE</scope>
</reference>
<sequence>MTGKHAPHVLFLALSSHDEGQKQIIEN</sequence>
<name>J9GJF8_9ZZZZ</name>
<feature type="non-terminal residue" evidence="1">
    <location>
        <position position="27"/>
    </location>
</feature>